<gene>
    <name evidence="1" type="ORF">LOY88_005138</name>
</gene>
<sequence length="238" mass="27093">MPVVIDTAMRTPGYPDEAYFFKDTRYLRMWWKPGTPEERKVFGPATISQEWKVIGEAGFTRIDAMLPSTRDPQKYYAFSGSRYVRGSFVPGTATESKLFGPANIVDEWKTLRDAGFDCVDAVLPIRSTDPAAGFEEEAYFFCGTRYLRMRWTPQTPREELVFGPAPIAAEWKTLRDAGFETVDAFVPNLEAARPGEVDVYAFSGPRYVRFSFEPGTPKETKIYGVAEIDDEWKTLREL</sequence>
<protein>
    <submittedName>
        <fullName evidence="1">Uncharacterized protein</fullName>
    </submittedName>
</protein>
<evidence type="ECO:0000313" key="1">
    <source>
        <dbReference type="EMBL" id="KAI2383669.1"/>
    </source>
</evidence>
<accession>A0ACB8US70</accession>
<reference evidence="1" key="1">
    <citation type="journal article" date="2022" name="bioRxiv">
        <title>Population genetic analysis of Ophidiomyces ophidiicola, the causative agent of snake fungal disease, indicates recent introductions to the USA.</title>
        <authorList>
            <person name="Ladner J.T."/>
            <person name="Palmer J.M."/>
            <person name="Ettinger C.L."/>
            <person name="Stajich J.E."/>
            <person name="Farrell T.M."/>
            <person name="Glorioso B.M."/>
            <person name="Lawson B."/>
            <person name="Price S.J."/>
            <person name="Stengle A.G."/>
            <person name="Grear D.A."/>
            <person name="Lorch J.M."/>
        </authorList>
    </citation>
    <scope>NUCLEOTIDE SEQUENCE</scope>
    <source>
        <strain evidence="1">NWHC 24266-5</strain>
    </source>
</reference>
<name>A0ACB8US70_9EURO</name>
<dbReference type="EMBL" id="JALBCA010000086">
    <property type="protein sequence ID" value="KAI2383669.1"/>
    <property type="molecule type" value="Genomic_DNA"/>
</dbReference>
<comment type="caution">
    <text evidence="1">The sequence shown here is derived from an EMBL/GenBank/DDBJ whole genome shotgun (WGS) entry which is preliminary data.</text>
</comment>
<organism evidence="1">
    <name type="scientific">Ophidiomyces ophidiicola</name>
    <dbReference type="NCBI Taxonomy" id="1387563"/>
    <lineage>
        <taxon>Eukaryota</taxon>
        <taxon>Fungi</taxon>
        <taxon>Dikarya</taxon>
        <taxon>Ascomycota</taxon>
        <taxon>Pezizomycotina</taxon>
        <taxon>Eurotiomycetes</taxon>
        <taxon>Eurotiomycetidae</taxon>
        <taxon>Onygenales</taxon>
        <taxon>Onygenaceae</taxon>
        <taxon>Ophidiomyces</taxon>
    </lineage>
</organism>
<proteinExistence type="predicted"/>